<name>A0AAD8S854_LOLMU</name>
<dbReference type="EMBL" id="JAUUTY010000004">
    <property type="protein sequence ID" value="KAK1646002.1"/>
    <property type="molecule type" value="Genomic_DNA"/>
</dbReference>
<proteinExistence type="predicted"/>
<dbReference type="GO" id="GO:0005811">
    <property type="term" value="C:lipid droplet"/>
    <property type="evidence" value="ECO:0007669"/>
    <property type="project" value="InterPro"/>
</dbReference>
<dbReference type="InterPro" id="IPR018333">
    <property type="entry name" value="Squalene_cyclase"/>
</dbReference>
<dbReference type="SUPFAM" id="SSF48239">
    <property type="entry name" value="Terpenoid cyclases/Protein prenyltransferases"/>
    <property type="match status" value="1"/>
</dbReference>
<comment type="caution">
    <text evidence="1">The sequence shown here is derived from an EMBL/GenBank/DDBJ whole genome shotgun (WGS) entry which is preliminary data.</text>
</comment>
<dbReference type="GO" id="GO:0016104">
    <property type="term" value="P:triterpenoid biosynthetic process"/>
    <property type="evidence" value="ECO:0007669"/>
    <property type="project" value="InterPro"/>
</dbReference>
<dbReference type="Proteomes" id="UP001231189">
    <property type="component" value="Unassembled WGS sequence"/>
</dbReference>
<evidence type="ECO:0008006" key="3">
    <source>
        <dbReference type="Google" id="ProtNLM"/>
    </source>
</evidence>
<organism evidence="1 2">
    <name type="scientific">Lolium multiflorum</name>
    <name type="common">Italian ryegrass</name>
    <name type="synonym">Lolium perenne subsp. multiflorum</name>
    <dbReference type="NCBI Taxonomy" id="4521"/>
    <lineage>
        <taxon>Eukaryota</taxon>
        <taxon>Viridiplantae</taxon>
        <taxon>Streptophyta</taxon>
        <taxon>Embryophyta</taxon>
        <taxon>Tracheophyta</taxon>
        <taxon>Spermatophyta</taxon>
        <taxon>Magnoliopsida</taxon>
        <taxon>Liliopsida</taxon>
        <taxon>Poales</taxon>
        <taxon>Poaceae</taxon>
        <taxon>BOP clade</taxon>
        <taxon>Pooideae</taxon>
        <taxon>Poodae</taxon>
        <taxon>Poeae</taxon>
        <taxon>Poeae Chloroplast Group 2 (Poeae type)</taxon>
        <taxon>Loliodinae</taxon>
        <taxon>Loliinae</taxon>
        <taxon>Lolium</taxon>
    </lineage>
</organism>
<gene>
    <name evidence="1" type="ORF">QYE76_063807</name>
</gene>
<dbReference type="PANTHER" id="PTHR11764">
    <property type="entry name" value="TERPENE CYCLASE/MUTASE FAMILY MEMBER"/>
    <property type="match status" value="1"/>
</dbReference>
<accession>A0AAD8S854</accession>
<reference evidence="1" key="1">
    <citation type="submission" date="2023-07" db="EMBL/GenBank/DDBJ databases">
        <title>A chromosome-level genome assembly of Lolium multiflorum.</title>
        <authorList>
            <person name="Chen Y."/>
            <person name="Copetti D."/>
            <person name="Kolliker R."/>
            <person name="Studer B."/>
        </authorList>
    </citation>
    <scope>NUCLEOTIDE SEQUENCE</scope>
    <source>
        <strain evidence="1">02402/16</strain>
        <tissue evidence="1">Leaf</tissue>
    </source>
</reference>
<dbReference type="GO" id="GO:0016866">
    <property type="term" value="F:intramolecular transferase activity"/>
    <property type="evidence" value="ECO:0007669"/>
    <property type="project" value="InterPro"/>
</dbReference>
<keyword evidence="2" id="KW-1185">Reference proteome</keyword>
<dbReference type="PANTHER" id="PTHR11764:SF84">
    <property type="entry name" value="TERPENE CYCLASE_MUTASE FAMILY MEMBER"/>
    <property type="match status" value="1"/>
</dbReference>
<protein>
    <recommendedName>
        <fullName evidence="3">Cycloartenol synthase</fullName>
    </recommendedName>
</protein>
<evidence type="ECO:0000313" key="1">
    <source>
        <dbReference type="EMBL" id="KAK1646002.1"/>
    </source>
</evidence>
<dbReference type="InterPro" id="IPR008930">
    <property type="entry name" value="Terpenoid_cyclase/PrenylTrfase"/>
</dbReference>
<sequence length="107" mass="12879">MWRLTTGEGSSPWLWSANGFLGRQVWEYDHDAGTPEERAEVERLREDFTKHRFQRKESQDLLLRLQVRTDWHPNHGSDIYALSSSFLVLQRWFRQPHRAHAACRIRY</sequence>
<dbReference type="AlphaFoldDB" id="A0AAD8S854"/>
<evidence type="ECO:0000313" key="2">
    <source>
        <dbReference type="Proteomes" id="UP001231189"/>
    </source>
</evidence>